<evidence type="ECO:0000313" key="1">
    <source>
        <dbReference type="EMBL" id="KNC23306.1"/>
    </source>
</evidence>
<evidence type="ECO:0000313" key="2">
    <source>
        <dbReference type="Proteomes" id="UP000037069"/>
    </source>
</evidence>
<comment type="caution">
    <text evidence="1">The sequence shown here is derived from an EMBL/GenBank/DDBJ whole genome shotgun (WGS) entry which is preliminary data.</text>
</comment>
<reference evidence="1 2" key="1">
    <citation type="journal article" date="2015" name="Nat. Commun.">
        <title>Lucilia cuprina genome unlocks parasitic fly biology to underpin future interventions.</title>
        <authorList>
            <person name="Anstead C.A."/>
            <person name="Korhonen P.K."/>
            <person name="Young N.D."/>
            <person name="Hall R.S."/>
            <person name="Jex A.R."/>
            <person name="Murali S.C."/>
            <person name="Hughes D.S."/>
            <person name="Lee S.F."/>
            <person name="Perry T."/>
            <person name="Stroehlein A.J."/>
            <person name="Ansell B.R."/>
            <person name="Breugelmans B."/>
            <person name="Hofmann A."/>
            <person name="Qu J."/>
            <person name="Dugan S."/>
            <person name="Lee S.L."/>
            <person name="Chao H."/>
            <person name="Dinh H."/>
            <person name="Han Y."/>
            <person name="Doddapaneni H.V."/>
            <person name="Worley K.C."/>
            <person name="Muzny D.M."/>
            <person name="Ioannidis P."/>
            <person name="Waterhouse R.M."/>
            <person name="Zdobnov E.M."/>
            <person name="James P.J."/>
            <person name="Bagnall N.H."/>
            <person name="Kotze A.C."/>
            <person name="Gibbs R.A."/>
            <person name="Richards S."/>
            <person name="Batterham P."/>
            <person name="Gasser R.B."/>
        </authorList>
    </citation>
    <scope>NUCLEOTIDE SEQUENCE [LARGE SCALE GENOMIC DNA]</scope>
    <source>
        <strain evidence="1 2">LS</strain>
        <tissue evidence="1">Full body</tissue>
    </source>
</reference>
<organism evidence="1 2">
    <name type="scientific">Lucilia cuprina</name>
    <name type="common">Green bottle fly</name>
    <name type="synonym">Australian sheep blowfly</name>
    <dbReference type="NCBI Taxonomy" id="7375"/>
    <lineage>
        <taxon>Eukaryota</taxon>
        <taxon>Metazoa</taxon>
        <taxon>Ecdysozoa</taxon>
        <taxon>Arthropoda</taxon>
        <taxon>Hexapoda</taxon>
        <taxon>Insecta</taxon>
        <taxon>Pterygota</taxon>
        <taxon>Neoptera</taxon>
        <taxon>Endopterygota</taxon>
        <taxon>Diptera</taxon>
        <taxon>Brachycera</taxon>
        <taxon>Muscomorpha</taxon>
        <taxon>Oestroidea</taxon>
        <taxon>Calliphoridae</taxon>
        <taxon>Luciliinae</taxon>
        <taxon>Lucilia</taxon>
    </lineage>
</organism>
<accession>A0A0L0BTG0</accession>
<dbReference type="Proteomes" id="UP000037069">
    <property type="component" value="Unassembled WGS sequence"/>
</dbReference>
<gene>
    <name evidence="1" type="ORF">FF38_10732</name>
</gene>
<dbReference type="EMBL" id="JRES01001371">
    <property type="protein sequence ID" value="KNC23306.1"/>
    <property type="molecule type" value="Genomic_DNA"/>
</dbReference>
<name>A0A0L0BTG0_LUCCU</name>
<dbReference type="AlphaFoldDB" id="A0A0L0BTG0"/>
<keyword evidence="2" id="KW-1185">Reference proteome</keyword>
<sequence>MPPQTKCGTSQFRTNDTEILGAQSFRTEDEVLESSSDDDIALIQNYADHQVGEYQQILRRDKAVKEVAKIVLNERRGIGFAVSTSTSNHITHLRSVHEIELKTKNSEIKVYKKLSYATEELASIQKDNKDDGLIDMLLQSNDIAESLQLEEEFGLSIEKVQGEGSTTLKNSNDTRWNTLLYMFRSFSKNFNAINIALIKAGKKSHHRFTRPKIF</sequence>
<protein>
    <submittedName>
        <fullName evidence="1">Uncharacterized protein</fullName>
    </submittedName>
</protein>
<proteinExistence type="predicted"/>